<accession>A0A917F0I1</accession>
<dbReference type="Proteomes" id="UP000598775">
    <property type="component" value="Unassembled WGS sequence"/>
</dbReference>
<sequence>MADFLASYAWVIWLALILVFLVVETLTLDLIFLMLAIGSVGGLVAHFAGAPFLLQIPIAGVIALLLIFTLRPPLLRRLRRGGDPAKSNVEALLGLEGRVLDPVTTISGTVRLSNGDTWTARVFPSSTLQSLMPGETVVVKAIDGATALVETPTERREL</sequence>
<keyword evidence="1" id="KW-0472">Membrane</keyword>
<dbReference type="AlphaFoldDB" id="A0A917F0I1"/>
<organism evidence="3 4">
    <name type="scientific">Subtercola lobariae</name>
    <dbReference type="NCBI Taxonomy" id="1588641"/>
    <lineage>
        <taxon>Bacteria</taxon>
        <taxon>Bacillati</taxon>
        <taxon>Actinomycetota</taxon>
        <taxon>Actinomycetes</taxon>
        <taxon>Micrococcales</taxon>
        <taxon>Microbacteriaceae</taxon>
        <taxon>Subtercola</taxon>
    </lineage>
</organism>
<keyword evidence="1" id="KW-1133">Transmembrane helix</keyword>
<feature type="transmembrane region" description="Helical" evidence="1">
    <location>
        <begin position="6"/>
        <end position="23"/>
    </location>
</feature>
<evidence type="ECO:0000313" key="3">
    <source>
        <dbReference type="EMBL" id="GGF32663.1"/>
    </source>
</evidence>
<proteinExistence type="predicted"/>
<name>A0A917F0I1_9MICO</name>
<evidence type="ECO:0000259" key="2">
    <source>
        <dbReference type="Pfam" id="PF01957"/>
    </source>
</evidence>
<gene>
    <name evidence="3" type="ORF">GCM10011399_27270</name>
</gene>
<keyword evidence="1" id="KW-0812">Transmembrane</keyword>
<comment type="caution">
    <text evidence="3">The sequence shown here is derived from an EMBL/GenBank/DDBJ whole genome shotgun (WGS) entry which is preliminary data.</text>
</comment>
<protein>
    <submittedName>
        <fullName evidence="3">Membrane protein</fullName>
    </submittedName>
</protein>
<dbReference type="Pfam" id="PF01957">
    <property type="entry name" value="NfeD"/>
    <property type="match status" value="1"/>
</dbReference>
<evidence type="ECO:0000313" key="4">
    <source>
        <dbReference type="Proteomes" id="UP000598775"/>
    </source>
</evidence>
<dbReference type="InterPro" id="IPR002810">
    <property type="entry name" value="NfeD-like_C"/>
</dbReference>
<dbReference type="Gene3D" id="2.40.50.140">
    <property type="entry name" value="Nucleic acid-binding proteins"/>
    <property type="match status" value="1"/>
</dbReference>
<feature type="transmembrane region" description="Helical" evidence="1">
    <location>
        <begin position="30"/>
        <end position="48"/>
    </location>
</feature>
<feature type="transmembrane region" description="Helical" evidence="1">
    <location>
        <begin position="54"/>
        <end position="70"/>
    </location>
</feature>
<keyword evidence="4" id="KW-1185">Reference proteome</keyword>
<feature type="domain" description="NfeD-like C-terminal" evidence="2">
    <location>
        <begin position="89"/>
        <end position="150"/>
    </location>
</feature>
<dbReference type="RefSeq" id="WP_188679163.1">
    <property type="nucleotide sequence ID" value="NZ_BMGP01000005.1"/>
</dbReference>
<dbReference type="InterPro" id="IPR012340">
    <property type="entry name" value="NA-bd_OB-fold"/>
</dbReference>
<dbReference type="EMBL" id="BMGP01000005">
    <property type="protein sequence ID" value="GGF32663.1"/>
    <property type="molecule type" value="Genomic_DNA"/>
</dbReference>
<reference evidence="3 4" key="1">
    <citation type="journal article" date="2014" name="Int. J. Syst. Evol. Microbiol.">
        <title>Complete genome sequence of Corynebacterium casei LMG S-19264T (=DSM 44701T), isolated from a smear-ripened cheese.</title>
        <authorList>
            <consortium name="US DOE Joint Genome Institute (JGI-PGF)"/>
            <person name="Walter F."/>
            <person name="Albersmeier A."/>
            <person name="Kalinowski J."/>
            <person name="Ruckert C."/>
        </authorList>
    </citation>
    <scope>NUCLEOTIDE SEQUENCE [LARGE SCALE GENOMIC DNA]</scope>
    <source>
        <strain evidence="3 4">CGMCC 1.12976</strain>
    </source>
</reference>
<evidence type="ECO:0000256" key="1">
    <source>
        <dbReference type="SAM" id="Phobius"/>
    </source>
</evidence>